<proteinExistence type="predicted"/>
<sequence>MFFTRSNRRVFPLISLATKALHSTHIVGDKPVLVRDSIHSALYHFSQKSRSIGVLPNTIRFNQLQGRKAYMKYLDNIYKQSDISWFTPVEIFKGRGSNPGYPTYSLQEPWYAHAIAEAIMRTANFSVPLKEEARGMDGSHWLVVCEPPFEIKFVEFYADYYAKLLEPYVGRTRRHLSGGT</sequence>
<dbReference type="STRING" id="57577.A0A2K3P922"/>
<dbReference type="AlphaFoldDB" id="A0A2K3P922"/>
<reference evidence="1 2" key="1">
    <citation type="journal article" date="2014" name="Am. J. Bot.">
        <title>Genome assembly and annotation for red clover (Trifolium pratense; Fabaceae).</title>
        <authorList>
            <person name="Istvanek J."/>
            <person name="Jaros M."/>
            <person name="Krenek A."/>
            <person name="Repkova J."/>
        </authorList>
    </citation>
    <scope>NUCLEOTIDE SEQUENCE [LARGE SCALE GENOMIC DNA]</scope>
    <source>
        <strain evidence="2">cv. Tatra</strain>
        <tissue evidence="1">Young leaves</tissue>
    </source>
</reference>
<comment type="caution">
    <text evidence="1">The sequence shown here is derived from an EMBL/GenBank/DDBJ whole genome shotgun (WGS) entry which is preliminary data.</text>
</comment>
<name>A0A2K3P922_TRIPR</name>
<accession>A0A2K3P922</accession>
<evidence type="ECO:0000313" key="1">
    <source>
        <dbReference type="EMBL" id="PNY11781.1"/>
    </source>
</evidence>
<dbReference type="ExpressionAtlas" id="A0A2K3P922">
    <property type="expression patterns" value="baseline"/>
</dbReference>
<dbReference type="Proteomes" id="UP000236291">
    <property type="component" value="Unassembled WGS sequence"/>
</dbReference>
<reference evidence="1 2" key="2">
    <citation type="journal article" date="2017" name="Front. Plant Sci.">
        <title>Gene Classification and Mining of Molecular Markers Useful in Red Clover (Trifolium pratense) Breeding.</title>
        <authorList>
            <person name="Istvanek J."/>
            <person name="Dluhosova J."/>
            <person name="Dluhos P."/>
            <person name="Patkova L."/>
            <person name="Nedelnik J."/>
            <person name="Repkova J."/>
        </authorList>
    </citation>
    <scope>NUCLEOTIDE SEQUENCE [LARGE SCALE GENOMIC DNA]</scope>
    <source>
        <strain evidence="2">cv. Tatra</strain>
        <tissue evidence="1">Young leaves</tissue>
    </source>
</reference>
<evidence type="ECO:0000313" key="2">
    <source>
        <dbReference type="Proteomes" id="UP000236291"/>
    </source>
</evidence>
<dbReference type="EMBL" id="ASHM01004784">
    <property type="protein sequence ID" value="PNY11781.1"/>
    <property type="molecule type" value="Genomic_DNA"/>
</dbReference>
<protein>
    <submittedName>
        <fullName evidence="1">Uncharacterized protein</fullName>
    </submittedName>
</protein>
<organism evidence="1 2">
    <name type="scientific">Trifolium pratense</name>
    <name type="common">Red clover</name>
    <dbReference type="NCBI Taxonomy" id="57577"/>
    <lineage>
        <taxon>Eukaryota</taxon>
        <taxon>Viridiplantae</taxon>
        <taxon>Streptophyta</taxon>
        <taxon>Embryophyta</taxon>
        <taxon>Tracheophyta</taxon>
        <taxon>Spermatophyta</taxon>
        <taxon>Magnoliopsida</taxon>
        <taxon>eudicotyledons</taxon>
        <taxon>Gunneridae</taxon>
        <taxon>Pentapetalae</taxon>
        <taxon>rosids</taxon>
        <taxon>fabids</taxon>
        <taxon>Fabales</taxon>
        <taxon>Fabaceae</taxon>
        <taxon>Papilionoideae</taxon>
        <taxon>50 kb inversion clade</taxon>
        <taxon>NPAAA clade</taxon>
        <taxon>Hologalegina</taxon>
        <taxon>IRL clade</taxon>
        <taxon>Trifolieae</taxon>
        <taxon>Trifolium</taxon>
    </lineage>
</organism>
<gene>
    <name evidence="1" type="ORF">L195_g008396</name>
</gene>